<dbReference type="RefSeq" id="WP_307469098.1">
    <property type="nucleotide sequence ID" value="NZ_JAURUR010000020.1"/>
</dbReference>
<evidence type="ECO:0008006" key="4">
    <source>
        <dbReference type="Google" id="ProtNLM"/>
    </source>
</evidence>
<evidence type="ECO:0000313" key="3">
    <source>
        <dbReference type="Proteomes" id="UP001232163"/>
    </source>
</evidence>
<comment type="caution">
    <text evidence="2">The sequence shown here is derived from an EMBL/GenBank/DDBJ whole genome shotgun (WGS) entry which is preliminary data.</text>
</comment>
<feature type="region of interest" description="Disordered" evidence="1">
    <location>
        <begin position="1"/>
        <end position="35"/>
    </location>
</feature>
<name>A0ABT9MIZ5_9DEIO</name>
<proteinExistence type="predicted"/>
<keyword evidence="3" id="KW-1185">Reference proteome</keyword>
<dbReference type="SUPFAM" id="SSF47598">
    <property type="entry name" value="Ribbon-helix-helix"/>
    <property type="match status" value="1"/>
</dbReference>
<evidence type="ECO:0000256" key="1">
    <source>
        <dbReference type="SAM" id="MobiDB-lite"/>
    </source>
</evidence>
<accession>A0ABT9MIZ5</accession>
<dbReference type="EMBL" id="JAURUR010000020">
    <property type="protein sequence ID" value="MDP9766169.1"/>
    <property type="molecule type" value="Genomic_DNA"/>
</dbReference>
<organism evidence="2 3">
    <name type="scientific">Deinococcus enclensis</name>
    <dbReference type="NCBI Taxonomy" id="1049582"/>
    <lineage>
        <taxon>Bacteria</taxon>
        <taxon>Thermotogati</taxon>
        <taxon>Deinococcota</taxon>
        <taxon>Deinococci</taxon>
        <taxon>Deinococcales</taxon>
        <taxon>Deinococcaceae</taxon>
        <taxon>Deinococcus</taxon>
    </lineage>
</organism>
<dbReference type="InterPro" id="IPR010985">
    <property type="entry name" value="Ribbon_hlx_hlx"/>
</dbReference>
<dbReference type="Proteomes" id="UP001232163">
    <property type="component" value="Unassembled WGS sequence"/>
</dbReference>
<reference evidence="2 3" key="1">
    <citation type="submission" date="2023-07" db="EMBL/GenBank/DDBJ databases">
        <title>Genomic Encyclopedia of Type Strains, Phase IV (KMG-IV): sequencing the most valuable type-strain genomes for metagenomic binning, comparative biology and taxonomic classification.</title>
        <authorList>
            <person name="Goeker M."/>
        </authorList>
    </citation>
    <scope>NUCLEOTIDE SEQUENCE [LARGE SCALE GENOMIC DNA]</scope>
    <source>
        <strain evidence="2 3">NIO-1023</strain>
    </source>
</reference>
<sequence length="82" mass="9013">MSKPTKGKSRYGGIDSLRAPAPVEPAPAAPAQEDKLEPFSTTLLGSTKVLLKKAAADERRKQYELLEQAIADYLEKHHPDLK</sequence>
<protein>
    <recommendedName>
        <fullName evidence="4">CopG family transcriptional regulator</fullName>
    </recommendedName>
</protein>
<gene>
    <name evidence="2" type="ORF">QO006_003633</name>
</gene>
<evidence type="ECO:0000313" key="2">
    <source>
        <dbReference type="EMBL" id="MDP9766169.1"/>
    </source>
</evidence>